<feature type="transmembrane region" description="Helical" evidence="7">
    <location>
        <begin position="455"/>
        <end position="474"/>
    </location>
</feature>
<dbReference type="GO" id="GO:0009737">
    <property type="term" value="P:response to abscisic acid"/>
    <property type="evidence" value="ECO:0007669"/>
    <property type="project" value="UniProtKB-ARBA"/>
</dbReference>
<dbReference type="Gene3D" id="3.40.309.10">
    <property type="entry name" value="Aldehyde Dehydrogenase, Chain A, domain 2"/>
    <property type="match status" value="1"/>
</dbReference>
<dbReference type="InterPro" id="IPR016163">
    <property type="entry name" value="Ald_DH_C"/>
</dbReference>
<proteinExistence type="inferred from homology"/>
<dbReference type="Proteomes" id="UP000813463">
    <property type="component" value="Chromosome 4"/>
</dbReference>
<protein>
    <recommendedName>
        <fullName evidence="5">Aldehyde dehydrogenase</fullName>
    </recommendedName>
</protein>
<dbReference type="InterPro" id="IPR003660">
    <property type="entry name" value="HAMP_dom"/>
</dbReference>
<evidence type="ECO:0000256" key="4">
    <source>
        <dbReference type="ARBA" id="ARBA00049194"/>
    </source>
</evidence>
<reference evidence="10" key="2">
    <citation type="submission" date="2025-08" db="UniProtKB">
        <authorList>
            <consortium name="RefSeq"/>
        </authorList>
    </citation>
    <scope>IDENTIFICATION</scope>
    <source>
        <tissue evidence="10">Leaf</tissue>
    </source>
</reference>
<dbReference type="InterPro" id="IPR016162">
    <property type="entry name" value="Ald_DH_N"/>
</dbReference>
<feature type="active site" evidence="6">
    <location>
        <position position="246"/>
    </location>
</feature>
<dbReference type="GO" id="GO:0006081">
    <property type="term" value="P:aldehyde metabolic process"/>
    <property type="evidence" value="ECO:0000318"/>
    <property type="project" value="GO_Central"/>
</dbReference>
<dbReference type="PANTHER" id="PTHR43570:SF30">
    <property type="entry name" value="ALDEHYDE DEHYDROGENASE"/>
    <property type="match status" value="1"/>
</dbReference>
<gene>
    <name evidence="10" type="primary">LOC110801585</name>
</gene>
<keyword evidence="7" id="KW-0472">Membrane</keyword>
<dbReference type="PANTHER" id="PTHR43570">
    <property type="entry name" value="ALDEHYDE DEHYDROGENASE"/>
    <property type="match status" value="1"/>
</dbReference>
<keyword evidence="7" id="KW-1133">Transmembrane helix</keyword>
<dbReference type="Pfam" id="PF00171">
    <property type="entry name" value="Aldedh"/>
    <property type="match status" value="1"/>
</dbReference>
<evidence type="ECO:0000256" key="1">
    <source>
        <dbReference type="ARBA" id="ARBA00009986"/>
    </source>
</evidence>
<dbReference type="GeneID" id="110801585"/>
<keyword evidence="9" id="KW-1185">Reference proteome</keyword>
<dbReference type="PIRSF" id="PIRSF036492">
    <property type="entry name" value="ALDH"/>
    <property type="match status" value="1"/>
</dbReference>
<comment type="catalytic activity">
    <reaction evidence="4">
        <text>an aldehyde + NAD(+) + H2O = a carboxylate + NADH + 2 H(+)</text>
        <dbReference type="Rhea" id="RHEA:16185"/>
        <dbReference type="ChEBI" id="CHEBI:15377"/>
        <dbReference type="ChEBI" id="CHEBI:15378"/>
        <dbReference type="ChEBI" id="CHEBI:17478"/>
        <dbReference type="ChEBI" id="CHEBI:29067"/>
        <dbReference type="ChEBI" id="CHEBI:57540"/>
        <dbReference type="ChEBI" id="CHEBI:57945"/>
        <dbReference type="EC" id="1.2.1.3"/>
    </reaction>
</comment>
<dbReference type="GO" id="GO:0004029">
    <property type="term" value="F:aldehyde dehydrogenase (NAD+) activity"/>
    <property type="evidence" value="ECO:0000318"/>
    <property type="project" value="GO_Central"/>
</dbReference>
<feature type="domain" description="HAMP" evidence="8">
    <location>
        <begin position="54"/>
        <end position="81"/>
    </location>
</feature>
<evidence type="ECO:0000313" key="10">
    <source>
        <dbReference type="RefSeq" id="XP_021862637.1"/>
    </source>
</evidence>
<evidence type="ECO:0000313" key="9">
    <source>
        <dbReference type="Proteomes" id="UP000813463"/>
    </source>
</evidence>
<evidence type="ECO:0000256" key="7">
    <source>
        <dbReference type="SAM" id="Phobius"/>
    </source>
</evidence>
<dbReference type="GO" id="GO:0016020">
    <property type="term" value="C:membrane"/>
    <property type="evidence" value="ECO:0007669"/>
    <property type="project" value="InterPro"/>
</dbReference>
<evidence type="ECO:0000256" key="2">
    <source>
        <dbReference type="ARBA" id="ARBA00023002"/>
    </source>
</evidence>
<dbReference type="InterPro" id="IPR016161">
    <property type="entry name" value="Ald_DH/histidinol_DH"/>
</dbReference>
<dbReference type="FunFam" id="3.40.309.10:FF:000003">
    <property type="entry name" value="Aldehyde dehydrogenase"/>
    <property type="match status" value="1"/>
</dbReference>
<organism evidence="9 10">
    <name type="scientific">Spinacia oleracea</name>
    <name type="common">Spinach</name>
    <dbReference type="NCBI Taxonomy" id="3562"/>
    <lineage>
        <taxon>Eukaryota</taxon>
        <taxon>Viridiplantae</taxon>
        <taxon>Streptophyta</taxon>
        <taxon>Embryophyta</taxon>
        <taxon>Tracheophyta</taxon>
        <taxon>Spermatophyta</taxon>
        <taxon>Magnoliopsida</taxon>
        <taxon>eudicotyledons</taxon>
        <taxon>Gunneridae</taxon>
        <taxon>Pentapetalae</taxon>
        <taxon>Caryophyllales</taxon>
        <taxon>Chenopodiaceae</taxon>
        <taxon>Chenopodioideae</taxon>
        <taxon>Anserineae</taxon>
        <taxon>Spinacia</taxon>
    </lineage>
</organism>
<dbReference type="OrthoDB" id="440325at2759"/>
<dbReference type="Gene3D" id="3.40.605.10">
    <property type="entry name" value="Aldehyde Dehydrogenase, Chain A, domain 1"/>
    <property type="match status" value="1"/>
</dbReference>
<dbReference type="InterPro" id="IPR015590">
    <property type="entry name" value="Aldehyde_DH_dom"/>
</dbReference>
<feature type="active site" evidence="6">
    <location>
        <position position="208"/>
    </location>
</feature>
<comment type="similarity">
    <text evidence="1 5">Belongs to the aldehyde dehydrogenase family.</text>
</comment>
<dbReference type="RefSeq" id="XP_021862637.1">
    <property type="nucleotide sequence ID" value="XM_022006945.2"/>
</dbReference>
<dbReference type="KEGG" id="soe:110801585"/>
<dbReference type="FunFam" id="3.40.605.10:FF:000004">
    <property type="entry name" value="Aldehyde dehydrogenase"/>
    <property type="match status" value="1"/>
</dbReference>
<accession>A0A9R0J8K5</accession>
<sequence>MDEREMEELRSYFNGGNTREATWRKQQLKGLLKFLEEREEDIFRALKLDLGKHPVESYRDEIGTLIKDVNVALDNLRNWMSGKKIKLPLAAFRCSANMVPEPLGVVLIIPSWNFPFGLSLEPLIGAIAAGCTAVIKPSELSPASSALLAEAIPTYIDSEAVKIIQGGVDVCGQLLQYKWDKILFTGSSRVARVVMTAAAKHLTPVVLELGGKCPCIIDSLPKSWLKEVVINRLLGGKFGMCSGQVCIGVDYILVEKQLCSSLIEQLKEGIKRTFGGNPEECVARIINKDHFKRLTGLIDEYGVRQSIVYGGSFDEDKLFIEPTILVDPPLNAEIMTGEIFGPLLPIITLNNIEESINFINSRPKPLAMYCFTDNNKFMQRVETETSSGSLLFNDTIVQYAADTAPFGGVGESGFGRYHGKFTFDTFSHEKPVLKRSLFPDFWFRYPPWTNKKLELLRAAFAFQYFYVLLIALGLKKPRKLPTHI</sequence>
<dbReference type="InterPro" id="IPR012394">
    <property type="entry name" value="Aldehyde_DH_NAD(P)"/>
</dbReference>
<evidence type="ECO:0000256" key="5">
    <source>
        <dbReference type="PIRNR" id="PIRNR036492"/>
    </source>
</evidence>
<dbReference type="GO" id="GO:0005737">
    <property type="term" value="C:cytoplasm"/>
    <property type="evidence" value="ECO:0000318"/>
    <property type="project" value="GO_Central"/>
</dbReference>
<evidence type="ECO:0000256" key="3">
    <source>
        <dbReference type="ARBA" id="ARBA00023027"/>
    </source>
</evidence>
<name>A0A9R0J8K5_SPIOL</name>
<dbReference type="SUPFAM" id="SSF53720">
    <property type="entry name" value="ALDH-like"/>
    <property type="match status" value="1"/>
</dbReference>
<keyword evidence="2 5" id="KW-0560">Oxidoreductase</keyword>
<dbReference type="GO" id="GO:0007165">
    <property type="term" value="P:signal transduction"/>
    <property type="evidence" value="ECO:0007669"/>
    <property type="project" value="InterPro"/>
</dbReference>
<reference evidence="9" key="1">
    <citation type="journal article" date="2021" name="Nat. Commun.">
        <title>Genomic analyses provide insights into spinach domestication and the genetic basis of agronomic traits.</title>
        <authorList>
            <person name="Cai X."/>
            <person name="Sun X."/>
            <person name="Xu C."/>
            <person name="Sun H."/>
            <person name="Wang X."/>
            <person name="Ge C."/>
            <person name="Zhang Z."/>
            <person name="Wang Q."/>
            <person name="Fei Z."/>
            <person name="Jiao C."/>
            <person name="Wang Q."/>
        </authorList>
    </citation>
    <scope>NUCLEOTIDE SEQUENCE [LARGE SCALE GENOMIC DNA]</scope>
    <source>
        <strain evidence="9">cv. Varoflay</strain>
    </source>
</reference>
<evidence type="ECO:0000256" key="6">
    <source>
        <dbReference type="PIRSR" id="PIRSR036492-1"/>
    </source>
</evidence>
<evidence type="ECO:0000259" key="8">
    <source>
        <dbReference type="PROSITE" id="PS50885"/>
    </source>
</evidence>
<dbReference type="AlphaFoldDB" id="A0A9R0J8K5"/>
<keyword evidence="3" id="KW-0520">NAD</keyword>
<dbReference type="PROSITE" id="PS50885">
    <property type="entry name" value="HAMP"/>
    <property type="match status" value="1"/>
</dbReference>
<keyword evidence="7" id="KW-0812">Transmembrane</keyword>